<sequence length="633" mass="69014">MASEATVLASEASTSASNLSPDDAITAITESLPPKTDPLTYLTILESHLSTEILPTLNHLLQDAELTQNIGWDLIHLLLPLPGGEKCLGTIARLGNPREVVLKVTEALQLLDVEAKEQVEDSDPELAAGSGEDAKEDVGEPTTIDKFCVLVNLLSILHPRIKTKYPSRFLQTSLMAILTAFRPSNQATLAVISFVHTISGKKRPPLPGRQSSASIPVVKTISQADPSAPDPEAQDEDPREAVIQNKFLQSFVTHILEDYVNNNPLEWSARLLELFQPKKVMSGRKSVGEYFREVDNLQTRDVIVGQLVALARDLGLSDYSELTSAICKVEDLSEEDPEESYPSSPDAIPLSKAGSLILITCLIFASVIFDSKSPPPKLSIFPDHAKLVKQFLGPNGPATIGGEDQGVIDAVLAIGLWLEHNNQFVLGPLEDDDFLEELQALSLLSANTPSSSLRYAAHSLTSAILHAHPVDRLRLTFITDTLEHCPYENLKASAVSWLKEEIVIAQERKSENAFGTTVALAAAQPYLFPDTSALDDANEEELTTELMQSFPFHMAVLNFIYLISGEPFVSVVPPGMLAVVEEIYLRPLKAAQVKSLEAHGGEKPEGLDHSHGVVFDLQLLGDRLELCLTRLDS</sequence>
<dbReference type="InterPro" id="IPR040347">
    <property type="entry name" value="YBP1/2"/>
</dbReference>
<dbReference type="GO" id="GO:0034599">
    <property type="term" value="P:cellular response to oxidative stress"/>
    <property type="evidence" value="ECO:0007669"/>
    <property type="project" value="InterPro"/>
</dbReference>
<dbReference type="Pfam" id="PF08568">
    <property type="entry name" value="Kinetochor_Ybp2"/>
    <property type="match status" value="1"/>
</dbReference>
<proteinExistence type="predicted"/>
<feature type="compositionally biased region" description="Polar residues" evidence="1">
    <location>
        <begin position="11"/>
        <end position="20"/>
    </location>
</feature>
<keyword evidence="3" id="KW-1185">Reference proteome</keyword>
<name>A0A9P8C528_9HELO</name>
<evidence type="ECO:0000256" key="1">
    <source>
        <dbReference type="SAM" id="MobiDB-lite"/>
    </source>
</evidence>
<organism evidence="2 3">
    <name type="scientific">Amylocarpus encephaloides</name>
    <dbReference type="NCBI Taxonomy" id="45428"/>
    <lineage>
        <taxon>Eukaryota</taxon>
        <taxon>Fungi</taxon>
        <taxon>Dikarya</taxon>
        <taxon>Ascomycota</taxon>
        <taxon>Pezizomycotina</taxon>
        <taxon>Leotiomycetes</taxon>
        <taxon>Helotiales</taxon>
        <taxon>Helotiales incertae sedis</taxon>
        <taxon>Amylocarpus</taxon>
    </lineage>
</organism>
<dbReference type="PANTHER" id="PTHR28020">
    <property type="entry name" value="YAP1-BINDING PROTEIN 1-RELATED"/>
    <property type="match status" value="1"/>
</dbReference>
<evidence type="ECO:0000313" key="3">
    <source>
        <dbReference type="Proteomes" id="UP000824998"/>
    </source>
</evidence>
<dbReference type="EMBL" id="MU251540">
    <property type="protein sequence ID" value="KAG9232606.1"/>
    <property type="molecule type" value="Genomic_DNA"/>
</dbReference>
<gene>
    <name evidence="2" type="ORF">BJ875DRAFT_73636</name>
</gene>
<evidence type="ECO:0000313" key="2">
    <source>
        <dbReference type="EMBL" id="KAG9232606.1"/>
    </source>
</evidence>
<dbReference type="OrthoDB" id="5396786at2759"/>
<comment type="caution">
    <text evidence="2">The sequence shown here is derived from an EMBL/GenBank/DDBJ whole genome shotgun (WGS) entry which is preliminary data.</text>
</comment>
<dbReference type="PANTHER" id="PTHR28020:SF1">
    <property type="entry name" value="YAP1-BINDING PROTEIN 1-RELATED"/>
    <property type="match status" value="1"/>
</dbReference>
<protein>
    <submittedName>
        <fullName evidence="2">YAP-binding/ALF4/Glomulin</fullName>
    </submittedName>
</protein>
<feature type="region of interest" description="Disordered" evidence="1">
    <location>
        <begin position="1"/>
        <end position="20"/>
    </location>
</feature>
<accession>A0A9P8C528</accession>
<dbReference type="GO" id="GO:0005737">
    <property type="term" value="C:cytoplasm"/>
    <property type="evidence" value="ECO:0007669"/>
    <property type="project" value="TreeGrafter"/>
</dbReference>
<dbReference type="InterPro" id="IPR013877">
    <property type="entry name" value="YAP-bd/ALF4/Glomulin"/>
</dbReference>
<dbReference type="AlphaFoldDB" id="A0A9P8C528"/>
<dbReference type="Proteomes" id="UP000824998">
    <property type="component" value="Unassembled WGS sequence"/>
</dbReference>
<feature type="region of interest" description="Disordered" evidence="1">
    <location>
        <begin position="119"/>
        <end position="139"/>
    </location>
</feature>
<reference evidence="2" key="1">
    <citation type="journal article" date="2021" name="IMA Fungus">
        <title>Genomic characterization of three marine fungi, including Emericellopsis atlantica sp. nov. with signatures of a generalist lifestyle and marine biomass degradation.</title>
        <authorList>
            <person name="Hagestad O.C."/>
            <person name="Hou L."/>
            <person name="Andersen J.H."/>
            <person name="Hansen E.H."/>
            <person name="Altermark B."/>
            <person name="Li C."/>
            <person name="Kuhnert E."/>
            <person name="Cox R.J."/>
            <person name="Crous P.W."/>
            <person name="Spatafora J.W."/>
            <person name="Lail K."/>
            <person name="Amirebrahimi M."/>
            <person name="Lipzen A."/>
            <person name="Pangilinan J."/>
            <person name="Andreopoulos W."/>
            <person name="Hayes R.D."/>
            <person name="Ng V."/>
            <person name="Grigoriev I.V."/>
            <person name="Jackson S.A."/>
            <person name="Sutton T.D.S."/>
            <person name="Dobson A.D.W."/>
            <person name="Rama T."/>
        </authorList>
    </citation>
    <scope>NUCLEOTIDE SEQUENCE</scope>
    <source>
        <strain evidence="2">TRa018bII</strain>
    </source>
</reference>